<evidence type="ECO:0000256" key="8">
    <source>
        <dbReference type="SAM" id="SignalP"/>
    </source>
</evidence>
<dbReference type="PANTHER" id="PTHR32227">
    <property type="entry name" value="GLUCAN ENDO-1,3-BETA-GLUCOSIDASE BG1-RELATED-RELATED"/>
    <property type="match status" value="1"/>
</dbReference>
<dbReference type="Pfam" id="PF00332">
    <property type="entry name" value="Glyco_hydro_17"/>
    <property type="match status" value="2"/>
</dbReference>
<feature type="signal peptide" evidence="8">
    <location>
        <begin position="1"/>
        <end position="22"/>
    </location>
</feature>
<dbReference type="EC" id="3.2.1.39" evidence="3"/>
<evidence type="ECO:0000313" key="10">
    <source>
        <dbReference type="Proteomes" id="UP000682877"/>
    </source>
</evidence>
<evidence type="ECO:0000256" key="1">
    <source>
        <dbReference type="ARBA" id="ARBA00000382"/>
    </source>
</evidence>
<dbReference type="InterPro" id="IPR044965">
    <property type="entry name" value="Glyco_hydro_17_plant"/>
</dbReference>
<dbReference type="GO" id="GO:0005975">
    <property type="term" value="P:carbohydrate metabolic process"/>
    <property type="evidence" value="ECO:0007669"/>
    <property type="project" value="InterPro"/>
</dbReference>
<dbReference type="Proteomes" id="UP000682877">
    <property type="component" value="Chromosome 6"/>
</dbReference>
<organism evidence="9 10">
    <name type="scientific">Arabidopsis arenosa</name>
    <name type="common">Sand rock-cress</name>
    <name type="synonym">Cardaminopsis arenosa</name>
    <dbReference type="NCBI Taxonomy" id="38785"/>
    <lineage>
        <taxon>Eukaryota</taxon>
        <taxon>Viridiplantae</taxon>
        <taxon>Streptophyta</taxon>
        <taxon>Embryophyta</taxon>
        <taxon>Tracheophyta</taxon>
        <taxon>Spermatophyta</taxon>
        <taxon>Magnoliopsida</taxon>
        <taxon>eudicotyledons</taxon>
        <taxon>Gunneridae</taxon>
        <taxon>Pentapetalae</taxon>
        <taxon>rosids</taxon>
        <taxon>malvids</taxon>
        <taxon>Brassicales</taxon>
        <taxon>Brassicaceae</taxon>
        <taxon>Camelineae</taxon>
        <taxon>Arabidopsis</taxon>
    </lineage>
</organism>
<evidence type="ECO:0000256" key="2">
    <source>
        <dbReference type="ARBA" id="ARBA00008773"/>
    </source>
</evidence>
<reference evidence="9" key="1">
    <citation type="submission" date="2021-01" db="EMBL/GenBank/DDBJ databases">
        <authorList>
            <person name="Bezrukov I."/>
        </authorList>
    </citation>
    <scope>NUCLEOTIDE SEQUENCE</scope>
</reference>
<proteinExistence type="inferred from homology"/>
<dbReference type="FunFam" id="3.20.20.80:FF:000010">
    <property type="entry name" value="glucan endo-1,3-beta-glucosidase, basic"/>
    <property type="match status" value="1"/>
</dbReference>
<comment type="catalytic activity">
    <reaction evidence="1">
        <text>Hydrolysis of (1-&gt;3)-beta-D-glucosidic linkages in (1-&gt;3)-beta-D-glucans.</text>
        <dbReference type="EC" id="3.2.1.39"/>
    </reaction>
</comment>
<evidence type="ECO:0000256" key="7">
    <source>
        <dbReference type="RuleBase" id="RU004336"/>
    </source>
</evidence>
<evidence type="ECO:0000256" key="3">
    <source>
        <dbReference type="ARBA" id="ARBA00012780"/>
    </source>
</evidence>
<dbReference type="PROSITE" id="PS00587">
    <property type="entry name" value="GLYCOSYL_HYDROL_F17"/>
    <property type="match status" value="1"/>
</dbReference>
<dbReference type="GO" id="GO:0042973">
    <property type="term" value="F:glucan endo-1,3-beta-D-glucosidase activity"/>
    <property type="evidence" value="ECO:0007669"/>
    <property type="project" value="UniProtKB-EC"/>
</dbReference>
<sequence>MECPRIFIFFLLSAILFNYTNDVSINVAATNVGLNYGLLGDNLPSPYDVISLYKSIGVTKIRIFDPNTEVLNALRGNTNISVIVGVKDQDLAALASSEVAVEDWFATNIEPYLSDVNITSITVGNEVIPGPIGPQVLPVMQSLTNLVKSRCLPILISTVVAMSNLGQSYPPSAGMFTPQAREQLVPVLTFLSQTNTPILVNIYPYFAYSSNPVNISLDYAIFNTKDVVVEDGPMQYSNIFDAIFDAFVWAMEKEDVMDLSMVVTETGWPSAGNGYLTTPEIAATYNGNFIKHVESGVGTPKKPNCSIEGYLFATFNENQKPAGTEQNFGLYNPTDMKPIYNYNKVDSLSTTSVVGLNYGLLGDNLPSPSNVIKFYKSQNVAKIRIFEPNKDVLNALRGNREIGVTVGIKNEDLAALAANKDAVKSWFATNIDPYIADVNITFITVGNQAIPGDIYGPHVLPVIQSLTNLVKSRNLPISISTTVTTTSLAVLKPPSAGVLTPQARQQLVPVLRLLSQTSTPIFVNIYPYYFYASDPKNVPLEYANFNTDQIVVKDGALKYSNLFDAIFDAFLWAMEKEGVKGLPLVVSETGWPSAQRRLFNIRTLTYNENQKPVGIYQHFGLYDPTETTPMYKLY</sequence>
<gene>
    <name evidence="9" type="ORF">AARE701A_LOCUS15751</name>
</gene>
<dbReference type="EMBL" id="LR999456">
    <property type="protein sequence ID" value="CAE6112472.1"/>
    <property type="molecule type" value="Genomic_DNA"/>
</dbReference>
<keyword evidence="8" id="KW-0732">Signal</keyword>
<dbReference type="InterPro" id="IPR000490">
    <property type="entry name" value="Glyco_hydro_17"/>
</dbReference>
<evidence type="ECO:0000256" key="6">
    <source>
        <dbReference type="RuleBase" id="RU004335"/>
    </source>
</evidence>
<keyword evidence="5 7" id="KW-0326">Glycosidase</keyword>
<protein>
    <recommendedName>
        <fullName evidence="3">glucan endo-1,3-beta-D-glucosidase</fullName>
        <ecNumber evidence="3">3.2.1.39</ecNumber>
    </recommendedName>
</protein>
<comment type="similarity">
    <text evidence="2 6">Belongs to the glycosyl hydrolase 17 family.</text>
</comment>
<dbReference type="AlphaFoldDB" id="A0A8S2AM26"/>
<dbReference type="InterPro" id="IPR017853">
    <property type="entry name" value="GH"/>
</dbReference>
<accession>A0A8S2AM26</accession>
<dbReference type="Gene3D" id="3.20.20.80">
    <property type="entry name" value="Glycosidases"/>
    <property type="match status" value="2"/>
</dbReference>
<keyword evidence="10" id="KW-1185">Reference proteome</keyword>
<feature type="chain" id="PRO_5035926772" description="glucan endo-1,3-beta-D-glucosidase" evidence="8">
    <location>
        <begin position="23"/>
        <end position="634"/>
    </location>
</feature>
<evidence type="ECO:0000256" key="4">
    <source>
        <dbReference type="ARBA" id="ARBA00022801"/>
    </source>
</evidence>
<keyword evidence="4 7" id="KW-0378">Hydrolase</keyword>
<dbReference type="SUPFAM" id="SSF51445">
    <property type="entry name" value="(Trans)glycosidases"/>
    <property type="match status" value="2"/>
</dbReference>
<evidence type="ECO:0000256" key="5">
    <source>
        <dbReference type="ARBA" id="ARBA00023295"/>
    </source>
</evidence>
<evidence type="ECO:0000313" key="9">
    <source>
        <dbReference type="EMBL" id="CAE6112472.1"/>
    </source>
</evidence>
<name>A0A8S2AM26_ARAAE</name>